<dbReference type="GO" id="GO:0008270">
    <property type="term" value="F:zinc ion binding"/>
    <property type="evidence" value="ECO:0007669"/>
    <property type="project" value="UniProtKB-KW"/>
</dbReference>
<evidence type="ECO:0000259" key="6">
    <source>
        <dbReference type="PROSITE" id="PS50178"/>
    </source>
</evidence>
<dbReference type="Pfam" id="PF01363">
    <property type="entry name" value="FYVE"/>
    <property type="match status" value="1"/>
</dbReference>
<keyword evidence="3" id="KW-0862">Zinc</keyword>
<dbReference type="AlphaFoldDB" id="A0A8K1CMQ7"/>
<protein>
    <recommendedName>
        <fullName evidence="6">FYVE-type domain-containing protein</fullName>
    </recommendedName>
</protein>
<feature type="region of interest" description="Disordered" evidence="5">
    <location>
        <begin position="348"/>
        <end position="413"/>
    </location>
</feature>
<dbReference type="InterPro" id="IPR000306">
    <property type="entry name" value="Znf_FYVE"/>
</dbReference>
<gene>
    <name evidence="7" type="ORF">Poli38472_003925</name>
</gene>
<evidence type="ECO:0000313" key="7">
    <source>
        <dbReference type="EMBL" id="TMW66160.1"/>
    </source>
</evidence>
<evidence type="ECO:0000256" key="3">
    <source>
        <dbReference type="ARBA" id="ARBA00022833"/>
    </source>
</evidence>
<dbReference type="PROSITE" id="PS50178">
    <property type="entry name" value="ZF_FYVE"/>
    <property type="match status" value="1"/>
</dbReference>
<dbReference type="PANTHER" id="PTHR43102">
    <property type="entry name" value="SLR1143 PROTEIN"/>
    <property type="match status" value="1"/>
</dbReference>
<evidence type="ECO:0000256" key="2">
    <source>
        <dbReference type="ARBA" id="ARBA00022771"/>
    </source>
</evidence>
<dbReference type="OrthoDB" id="957735at2759"/>
<dbReference type="SMART" id="SM00064">
    <property type="entry name" value="FYVE"/>
    <property type="match status" value="1"/>
</dbReference>
<keyword evidence="8" id="KW-1185">Reference proteome</keyword>
<reference evidence="7" key="1">
    <citation type="submission" date="2019-03" db="EMBL/GenBank/DDBJ databases">
        <title>Long read genome sequence of the mycoparasitic Pythium oligandrum ATCC 38472 isolated from sugarbeet rhizosphere.</title>
        <authorList>
            <person name="Gaulin E."/>
        </authorList>
    </citation>
    <scope>NUCLEOTIDE SEQUENCE</scope>
    <source>
        <strain evidence="7">ATCC 38472_TT</strain>
    </source>
</reference>
<feature type="compositionally biased region" description="Basic and acidic residues" evidence="5">
    <location>
        <begin position="399"/>
        <end position="408"/>
    </location>
</feature>
<accession>A0A8K1CMQ7</accession>
<name>A0A8K1CMQ7_PYTOL</name>
<keyword evidence="1" id="KW-0479">Metal-binding</keyword>
<dbReference type="Gene3D" id="3.30.40.10">
    <property type="entry name" value="Zinc/RING finger domain, C3HC4 (zinc finger)"/>
    <property type="match status" value="1"/>
</dbReference>
<dbReference type="PANTHER" id="PTHR43102:SF2">
    <property type="entry name" value="GAF DOMAIN-CONTAINING PROTEIN"/>
    <property type="match status" value="1"/>
</dbReference>
<dbReference type="SUPFAM" id="SSF57903">
    <property type="entry name" value="FYVE/PHD zinc finger"/>
    <property type="match status" value="1"/>
</dbReference>
<evidence type="ECO:0000256" key="5">
    <source>
        <dbReference type="SAM" id="MobiDB-lite"/>
    </source>
</evidence>
<keyword evidence="2 4" id="KW-0863">Zinc-finger</keyword>
<dbReference type="EMBL" id="SPLM01000036">
    <property type="protein sequence ID" value="TMW66160.1"/>
    <property type="molecule type" value="Genomic_DNA"/>
</dbReference>
<organism evidence="7 8">
    <name type="scientific">Pythium oligandrum</name>
    <name type="common">Mycoparasitic fungus</name>
    <dbReference type="NCBI Taxonomy" id="41045"/>
    <lineage>
        <taxon>Eukaryota</taxon>
        <taxon>Sar</taxon>
        <taxon>Stramenopiles</taxon>
        <taxon>Oomycota</taxon>
        <taxon>Peronosporomycetes</taxon>
        <taxon>Pythiales</taxon>
        <taxon>Pythiaceae</taxon>
        <taxon>Pythium</taxon>
    </lineage>
</organism>
<comment type="caution">
    <text evidence="7">The sequence shown here is derived from an EMBL/GenBank/DDBJ whole genome shotgun (WGS) entry which is preliminary data.</text>
</comment>
<sequence length="730" mass="82667">MQVASPDEYLELMHHRAMHQVNQVLNVCLHSPRTEEKWTCLKREKRMELYAKKSNTTRSVFFLGVNEIQCRFDEMYELLNYRSTPAFRQFMRQVYGRNFRDGAVMSTHEPREYDEDYDVADVRHSAVWFSLQARRDSMLRNDNMLTFFQALMILHPDRGSTAASTMTAHVRPSECIKKRTLALTWLPFYQTEELAHVQDSLRLQYTLIVEEVGRQRLHLSCVATSFRDGDDFQPRSHGAARQVAQRLVKRSVTKLENAIMAARIHRQELMSPLEWVRNEERDACVVCWKQFKSLYRRRHHCRFCGEVICGSCSSFREITDLHHRGGFTKVRICHLCNNPRRLRNESFVSSPAASLPQRQVGEDSRISSTQAYFPNTTGLPPPHRQRRRPPTETTNDLPPRQRGEDDAQKKKKVTVYDADEDDYVDGELLEMSDGYMGNFFVLPNGYSSNQKIISIRSLTPSEILGRSSSSSSTTASCATIPTNSWRVPMSVSTNTIQNTLSPAMAMMAMYARRTAEANWRAESYSLSFLHPAALQPDRVNVPAKSIVADIGSNERATFLSDSKKPSSNGSSDVPRRTSITSLGMFEVLDGTDCASSVDARGSTFCGPPLAPRLDPESEMRRLKLMQVICSPACTLVERALMHACCVQVVSAFGVMGAFIARVEETDVVIEHVIGTREIVACDQYLRSDTLCDHVLVATGCPPLCVVDCMSDARTREMAMVQDLRISLFAA</sequence>
<feature type="compositionally biased region" description="Polar residues" evidence="5">
    <location>
        <begin position="366"/>
        <end position="378"/>
    </location>
</feature>
<evidence type="ECO:0000256" key="1">
    <source>
        <dbReference type="ARBA" id="ARBA00022723"/>
    </source>
</evidence>
<dbReference type="InterPro" id="IPR017455">
    <property type="entry name" value="Znf_FYVE-rel"/>
</dbReference>
<dbReference type="InterPro" id="IPR011011">
    <property type="entry name" value="Znf_FYVE_PHD"/>
</dbReference>
<evidence type="ECO:0000313" key="8">
    <source>
        <dbReference type="Proteomes" id="UP000794436"/>
    </source>
</evidence>
<dbReference type="Proteomes" id="UP000794436">
    <property type="component" value="Unassembled WGS sequence"/>
</dbReference>
<evidence type="ECO:0000256" key="4">
    <source>
        <dbReference type="PROSITE-ProRule" id="PRU00091"/>
    </source>
</evidence>
<feature type="domain" description="FYVE-type" evidence="6">
    <location>
        <begin position="278"/>
        <end position="341"/>
    </location>
</feature>
<proteinExistence type="predicted"/>
<dbReference type="InterPro" id="IPR013083">
    <property type="entry name" value="Znf_RING/FYVE/PHD"/>
</dbReference>